<evidence type="ECO:0000256" key="7">
    <source>
        <dbReference type="ARBA" id="ARBA00023065"/>
    </source>
</evidence>
<dbReference type="PANTHER" id="PTHR13890">
    <property type="entry name" value="RNA SPLICING PROTEIN MRS2, MITOCHONDRIAL"/>
    <property type="match status" value="1"/>
</dbReference>
<organism evidence="12">
    <name type="scientific">Chaetoceros debilis</name>
    <dbReference type="NCBI Taxonomy" id="122233"/>
    <lineage>
        <taxon>Eukaryota</taxon>
        <taxon>Sar</taxon>
        <taxon>Stramenopiles</taxon>
        <taxon>Ochrophyta</taxon>
        <taxon>Bacillariophyta</taxon>
        <taxon>Coscinodiscophyceae</taxon>
        <taxon>Chaetocerotophycidae</taxon>
        <taxon>Chaetocerotales</taxon>
        <taxon>Chaetocerotaceae</taxon>
        <taxon>Chaetoceros</taxon>
    </lineage>
</organism>
<evidence type="ECO:0000256" key="4">
    <source>
        <dbReference type="ARBA" id="ARBA00022842"/>
    </source>
</evidence>
<feature type="signal peptide" evidence="11">
    <location>
        <begin position="1"/>
        <end position="27"/>
    </location>
</feature>
<evidence type="ECO:0008006" key="13">
    <source>
        <dbReference type="Google" id="ProtNLM"/>
    </source>
</evidence>
<comment type="subcellular location">
    <subcellularLocation>
        <location evidence="1">Membrane</location>
        <topology evidence="1">Multi-pass membrane protein</topology>
    </subcellularLocation>
</comment>
<dbReference type="EMBL" id="HBIO01001344">
    <property type="protein sequence ID" value="CAE0456112.1"/>
    <property type="molecule type" value="Transcribed_RNA"/>
</dbReference>
<evidence type="ECO:0000256" key="2">
    <source>
        <dbReference type="ARBA" id="ARBA00022448"/>
    </source>
</evidence>
<keyword evidence="7" id="KW-0406">Ion transport</keyword>
<feature type="transmembrane region" description="Helical" evidence="10">
    <location>
        <begin position="610"/>
        <end position="630"/>
    </location>
</feature>
<evidence type="ECO:0000256" key="6">
    <source>
        <dbReference type="ARBA" id="ARBA00022989"/>
    </source>
</evidence>
<evidence type="ECO:0000313" key="12">
    <source>
        <dbReference type="EMBL" id="CAE0456112.1"/>
    </source>
</evidence>
<dbReference type="CDD" id="cd12823">
    <property type="entry name" value="Mrs2_Mfm1p-like"/>
    <property type="match status" value="1"/>
</dbReference>
<keyword evidence="6 10" id="KW-1133">Transmembrane helix</keyword>
<name>A0A7S3V487_9STRA</name>
<dbReference type="AlphaFoldDB" id="A0A7S3V487"/>
<feature type="compositionally biased region" description="Low complexity" evidence="9">
    <location>
        <begin position="252"/>
        <end position="270"/>
    </location>
</feature>
<dbReference type="GO" id="GO:0005743">
    <property type="term" value="C:mitochondrial inner membrane"/>
    <property type="evidence" value="ECO:0007669"/>
    <property type="project" value="TreeGrafter"/>
</dbReference>
<feature type="transmembrane region" description="Helical" evidence="10">
    <location>
        <begin position="642"/>
        <end position="662"/>
    </location>
</feature>
<feature type="chain" id="PRO_5031147323" description="Magnesium transporter" evidence="11">
    <location>
        <begin position="28"/>
        <end position="671"/>
    </location>
</feature>
<dbReference type="Pfam" id="PF22099">
    <property type="entry name" value="MRS2-like"/>
    <property type="match status" value="2"/>
</dbReference>
<keyword evidence="5" id="KW-0809">Transit peptide</keyword>
<evidence type="ECO:0000256" key="3">
    <source>
        <dbReference type="ARBA" id="ARBA00022692"/>
    </source>
</evidence>
<dbReference type="Gene3D" id="1.20.58.340">
    <property type="entry name" value="Magnesium transport protein CorA, transmembrane region"/>
    <property type="match status" value="1"/>
</dbReference>
<evidence type="ECO:0000256" key="8">
    <source>
        <dbReference type="ARBA" id="ARBA00023136"/>
    </source>
</evidence>
<keyword evidence="4" id="KW-0460">Magnesium</keyword>
<dbReference type="GO" id="GO:0045016">
    <property type="term" value="P:mitochondrial magnesium ion transmembrane transport"/>
    <property type="evidence" value="ECO:0007669"/>
    <property type="project" value="TreeGrafter"/>
</dbReference>
<sequence>MTAGVTLFKGFFTICVWISPISILVDARSGSGSSNENLHKYQVFRIPQGGGDSDSSIDSGINGIADSTNTKKYFDGSNTAQSPSNSNTGISNAVEHSSPPPSSMNQQSFHQYGRHVHMTRLEERAILGRAVLTTPHRRMPAIRIAPGPRPPFISPQNPGPVMQATPVFVTKFSLCESLGCALRDLRVIDQFSTTPNAVAHHVGRYSGPAFLARSNCVIVNVGHVRAIVMRNQVLIFLPEAIGSNNHGEHNIGLSSPSSSSSSSMSGTDAGAGAGSESHRQLKTQNIMMTIEKLVEALVTHLNSIYHSSHHLMFDDDGNSNSNGNGIGNGKHQDTEMKLTSKDGTSMGQHWGSGWAVSGNARSGSMAASAEWIPSSSSMVQKRNIPGSKNYRKKNKWRNNRKQEKKEQQNQSSAFSTAGAPLAPAPPFELVVIEALLGHVCSHESTKVAILIQNAKHILDGITDGFSDSTVDGNGDNNKNSNSNADDKRGKKKDAFIEMQAKLGELLPLKNKVDLLEAKCAEVAGAIAEVLKNDEDMAAMRLSEINDDIILDGDPQNLHVEVELLFEDYLLQMDEVLLSLRAVQSSVTNTEEVVEIELDLLRNRIMRYEMLLELSGLVVGVAAAVTGAFGMNLINHFEEHPYMFYKVSAILLLLMGAMGFTVLKKLSNDNIL</sequence>
<feature type="region of interest" description="Disordered" evidence="9">
    <location>
        <begin position="248"/>
        <end position="279"/>
    </location>
</feature>
<feature type="compositionally biased region" description="Basic and acidic residues" evidence="9">
    <location>
        <begin position="330"/>
        <end position="340"/>
    </location>
</feature>
<feature type="region of interest" description="Disordered" evidence="9">
    <location>
        <begin position="374"/>
        <end position="419"/>
    </location>
</feature>
<evidence type="ECO:0000256" key="1">
    <source>
        <dbReference type="ARBA" id="ARBA00004141"/>
    </source>
</evidence>
<dbReference type="GO" id="GO:0015095">
    <property type="term" value="F:magnesium ion transmembrane transporter activity"/>
    <property type="evidence" value="ECO:0007669"/>
    <property type="project" value="TreeGrafter"/>
</dbReference>
<dbReference type="PANTHER" id="PTHR13890:SF0">
    <property type="entry name" value="MAGNESIUM TRANSPORTER MRS2 HOMOLOG, MITOCHONDRIAL"/>
    <property type="match status" value="1"/>
</dbReference>
<feature type="compositionally biased region" description="Polar residues" evidence="9">
    <location>
        <begin position="72"/>
        <end position="95"/>
    </location>
</feature>
<proteinExistence type="predicted"/>
<gene>
    <name evidence="12" type="ORF">CDEB00056_LOCUS953</name>
</gene>
<keyword evidence="3 10" id="KW-0812">Transmembrane</keyword>
<evidence type="ECO:0000256" key="9">
    <source>
        <dbReference type="SAM" id="MobiDB-lite"/>
    </source>
</evidence>
<feature type="region of interest" description="Disordered" evidence="9">
    <location>
        <begin position="467"/>
        <end position="490"/>
    </location>
</feature>
<keyword evidence="8 10" id="KW-0472">Membrane</keyword>
<feature type="compositionally biased region" description="Basic residues" evidence="9">
    <location>
        <begin position="389"/>
        <end position="399"/>
    </location>
</feature>
<evidence type="ECO:0000256" key="11">
    <source>
        <dbReference type="SAM" id="SignalP"/>
    </source>
</evidence>
<feature type="compositionally biased region" description="Low complexity" evidence="9">
    <location>
        <begin position="471"/>
        <end position="483"/>
    </location>
</feature>
<evidence type="ECO:0000256" key="5">
    <source>
        <dbReference type="ARBA" id="ARBA00022946"/>
    </source>
</evidence>
<dbReference type="Gene3D" id="2.40.128.330">
    <property type="match status" value="1"/>
</dbReference>
<feature type="region of interest" description="Disordered" evidence="9">
    <location>
        <begin position="72"/>
        <end position="107"/>
    </location>
</feature>
<dbReference type="InterPro" id="IPR039204">
    <property type="entry name" value="MRS2-like"/>
</dbReference>
<feature type="region of interest" description="Disordered" evidence="9">
    <location>
        <begin position="315"/>
        <end position="356"/>
    </location>
</feature>
<evidence type="ECO:0000256" key="10">
    <source>
        <dbReference type="SAM" id="Phobius"/>
    </source>
</evidence>
<reference evidence="12" key="1">
    <citation type="submission" date="2021-01" db="EMBL/GenBank/DDBJ databases">
        <authorList>
            <person name="Corre E."/>
            <person name="Pelletier E."/>
            <person name="Niang G."/>
            <person name="Scheremetjew M."/>
            <person name="Finn R."/>
            <person name="Kale V."/>
            <person name="Holt S."/>
            <person name="Cochrane G."/>
            <person name="Meng A."/>
            <person name="Brown T."/>
            <person name="Cohen L."/>
        </authorList>
    </citation>
    <scope>NUCLEOTIDE SEQUENCE</scope>
    <source>
        <strain evidence="12">MM31A-1</strain>
    </source>
</reference>
<keyword evidence="2" id="KW-0813">Transport</keyword>
<accession>A0A7S3V487</accession>
<protein>
    <recommendedName>
        <fullName evidence="13">Magnesium transporter</fullName>
    </recommendedName>
</protein>
<keyword evidence="11" id="KW-0732">Signal</keyword>